<evidence type="ECO:0000313" key="13">
    <source>
        <dbReference type="EMBL" id="ATZ18672.1"/>
    </source>
</evidence>
<comment type="subcellular location">
    <subcellularLocation>
        <location evidence="10">Cytoplasm</location>
    </subcellularLocation>
</comment>
<dbReference type="Proteomes" id="UP000232230">
    <property type="component" value="Chromosome"/>
</dbReference>
<organism evidence="13 14">
    <name type="scientific">Williamsoniiplasma somnilux</name>
    <dbReference type="NCBI Taxonomy" id="215578"/>
    <lineage>
        <taxon>Bacteria</taxon>
        <taxon>Bacillati</taxon>
        <taxon>Mycoplasmatota</taxon>
        <taxon>Mollicutes</taxon>
        <taxon>Entomoplasmatales</taxon>
        <taxon>Williamsoniiplasma</taxon>
    </lineage>
</organism>
<dbReference type="SUPFAM" id="SSF52374">
    <property type="entry name" value="Nucleotidylyl transferase"/>
    <property type="match status" value="1"/>
</dbReference>
<dbReference type="InterPro" id="IPR014729">
    <property type="entry name" value="Rossmann-like_a/b/a_fold"/>
</dbReference>
<sequence>MGNNKYKDTLLIGQTTFEMRAGLKDKEPLIEKFWEDKAIYKQRLKANENKELFMLHDGPPYANGDLHIGHALNKSLKDFIIRWKNSNGYNAPFIMGWDTHGLPIETAVTKTGVDRKNMEAAEFRKLCEKYALEQVKNQSQQFKRLGMFTDYDINYLTLRPDFEISELKLFAKMFNDGLIYKALKPIYWSPSSESALAESEIEYADIKSPTIFVACQITRGNQFVNINDNLLIWTTTPWTIPANQLIAVGEMMDYSLITSKSDKRKIVVASSLIKNVTETIGWENPEVLANFKGKDLVNVEYAHPLYETKISKVVLGHHVTDEAGTGLVHIASGFGEDDYLIAKNNNLEIFAPIDNQGKFTSEVMDENLVGKFYDDTNKEIVQRLDANQKLLKLKFVTHSYPHDWRTKKPVIYRATLQWFVGLNKAKEKILNHVDEIQTNPKWAKSRLYQVLDDRTDWTISRQRLWGVPILGFYDQDDNLVLNAEILDYTIRKIEELGTNSWFSEPADVFLPEKFKNKDFKKEKDILDVWFDSGTSAIALEERFPNLKRPFNVYLEGNDQYRGWFNASMINSVVYDDKSPYNNLISHGMTTDEKGRKMSKSLGNGINPIEFANDSGTDILRLWVASTDYTDDQKIGPEIIKQISESYRKIRNTMRFILANINDFDENKNYQEKLEEVDLYALNNLSEFKNKAIRAFDNYQFNQVYNLVINYVTNDLSAFYLDFIKDILYIESKDNKRRRQVQTVLFEQLWALLDILRPILVHTVEEAYQSTSDDNKNKSVHLLDLKDQDFVQSHEFVKRWETILKFKDDINKSLEEAKIAGVVTKGFEAKIDVQLKDEFKFISEIKNLEQIFIVGEINFVSKDSQFIEREMSFIKISTKQGLKCQRCWGIFSELIDQEICQRCNNIVNNK</sequence>
<feature type="binding site" evidence="10">
    <location>
        <position position="899"/>
    </location>
    <ligand>
        <name>Zn(2+)</name>
        <dbReference type="ChEBI" id="CHEBI:29105"/>
    </ligand>
</feature>
<keyword evidence="6 10" id="KW-0648">Protein biosynthesis</keyword>
<dbReference type="Pfam" id="PF08264">
    <property type="entry name" value="Anticodon_1"/>
    <property type="match status" value="1"/>
</dbReference>
<comment type="subunit">
    <text evidence="10">Monomer.</text>
</comment>
<dbReference type="GO" id="GO:0005524">
    <property type="term" value="F:ATP binding"/>
    <property type="evidence" value="ECO:0007669"/>
    <property type="project" value="UniProtKB-UniRule"/>
</dbReference>
<evidence type="ECO:0000256" key="2">
    <source>
        <dbReference type="ARBA" id="ARBA00022490"/>
    </source>
</evidence>
<comment type="catalytic activity">
    <reaction evidence="9 10">
        <text>tRNA(Ile) + L-isoleucine + ATP = L-isoleucyl-tRNA(Ile) + AMP + diphosphate</text>
        <dbReference type="Rhea" id="RHEA:11060"/>
        <dbReference type="Rhea" id="RHEA-COMP:9666"/>
        <dbReference type="Rhea" id="RHEA-COMP:9695"/>
        <dbReference type="ChEBI" id="CHEBI:30616"/>
        <dbReference type="ChEBI" id="CHEBI:33019"/>
        <dbReference type="ChEBI" id="CHEBI:58045"/>
        <dbReference type="ChEBI" id="CHEBI:78442"/>
        <dbReference type="ChEBI" id="CHEBI:78528"/>
        <dbReference type="ChEBI" id="CHEBI:456215"/>
        <dbReference type="EC" id="6.1.1.5"/>
    </reaction>
</comment>
<dbReference type="InterPro" id="IPR002300">
    <property type="entry name" value="aa-tRNA-synth_Ia"/>
</dbReference>
<feature type="short sequence motif" description="'KMSKS' region" evidence="10">
    <location>
        <begin position="596"/>
        <end position="600"/>
    </location>
</feature>
<comment type="cofactor">
    <cofactor evidence="10">
        <name>Zn(2+)</name>
        <dbReference type="ChEBI" id="CHEBI:29105"/>
    </cofactor>
    <text evidence="10">Binds 1 zinc ion per subunit.</text>
</comment>
<dbReference type="PANTHER" id="PTHR42765:SF1">
    <property type="entry name" value="ISOLEUCINE--TRNA LIGASE, MITOCHONDRIAL"/>
    <property type="match status" value="1"/>
</dbReference>
<name>A0A2K8NXW1_9MOLU</name>
<evidence type="ECO:0000256" key="5">
    <source>
        <dbReference type="ARBA" id="ARBA00022840"/>
    </source>
</evidence>
<dbReference type="GO" id="GO:0004822">
    <property type="term" value="F:isoleucine-tRNA ligase activity"/>
    <property type="evidence" value="ECO:0007669"/>
    <property type="project" value="UniProtKB-UniRule"/>
</dbReference>
<feature type="domain" description="Methionyl/Valyl/Leucyl/Isoleucyl-tRNA synthetase anticodon-binding" evidence="12">
    <location>
        <begin position="677"/>
        <end position="824"/>
    </location>
</feature>
<dbReference type="CDD" id="cd00818">
    <property type="entry name" value="IleRS_core"/>
    <property type="match status" value="1"/>
</dbReference>
<keyword evidence="14" id="KW-1185">Reference proteome</keyword>
<dbReference type="FunFam" id="3.40.50.620:FF:000152">
    <property type="entry name" value="Isoleucine--tRNA ligase"/>
    <property type="match status" value="1"/>
</dbReference>
<dbReference type="AlphaFoldDB" id="A0A2K8NXW1"/>
<keyword evidence="10" id="KW-0479">Metal-binding</keyword>
<dbReference type="GO" id="GO:0006428">
    <property type="term" value="P:isoleucyl-tRNA aminoacylation"/>
    <property type="evidence" value="ECO:0007669"/>
    <property type="project" value="UniProtKB-UniRule"/>
</dbReference>
<proteinExistence type="inferred from homology"/>
<reference evidence="13 14" key="1">
    <citation type="submission" date="2017-11" db="EMBL/GenBank/DDBJ databases">
        <title>Genome sequence of Entomoplasma somnilux PYAN-1 (ATCC 49194).</title>
        <authorList>
            <person name="Lo W.-S."/>
            <person name="Gasparich G.E."/>
            <person name="Kuo C.-H."/>
        </authorList>
    </citation>
    <scope>NUCLEOTIDE SEQUENCE [LARGE SCALE GENOMIC DNA]</scope>
    <source>
        <strain evidence="13 14">PYAN-1</strain>
    </source>
</reference>
<dbReference type="GO" id="GO:0008270">
    <property type="term" value="F:zinc ion binding"/>
    <property type="evidence" value="ECO:0007669"/>
    <property type="project" value="UniProtKB-UniRule"/>
</dbReference>
<dbReference type="KEGG" id="esx:ESOMN_v1c02900"/>
<dbReference type="InterPro" id="IPR023585">
    <property type="entry name" value="Ile-tRNA-ligase_type1"/>
</dbReference>
<dbReference type="PRINTS" id="PR00984">
    <property type="entry name" value="TRNASYNTHILE"/>
</dbReference>
<protein>
    <recommendedName>
        <fullName evidence="10">Isoleucine--tRNA ligase</fullName>
        <ecNumber evidence="10">6.1.1.5</ecNumber>
    </recommendedName>
    <alternativeName>
        <fullName evidence="10">Isoleucyl-tRNA synthetase</fullName>
        <shortName evidence="10">IleRS</shortName>
    </alternativeName>
</protein>
<feature type="binding site" evidence="10">
    <location>
        <position position="599"/>
    </location>
    <ligand>
        <name>ATP</name>
        <dbReference type="ChEBI" id="CHEBI:30616"/>
    </ligand>
</feature>
<dbReference type="CDD" id="cd07960">
    <property type="entry name" value="Anticodon_Ia_Ile_BEm"/>
    <property type="match status" value="1"/>
</dbReference>
<feature type="domain" description="Aminoacyl-tRNA synthetase class Ia" evidence="11">
    <location>
        <begin position="32"/>
        <end position="634"/>
    </location>
</feature>
<dbReference type="InterPro" id="IPR013155">
    <property type="entry name" value="M/V/L/I-tRNA-synth_anticd-bd"/>
</dbReference>
<dbReference type="EMBL" id="CP024965">
    <property type="protein sequence ID" value="ATZ18672.1"/>
    <property type="molecule type" value="Genomic_DNA"/>
</dbReference>
<dbReference type="InterPro" id="IPR050081">
    <property type="entry name" value="Ile-tRNA_ligase"/>
</dbReference>
<keyword evidence="10" id="KW-0862">Zinc</keyword>
<evidence type="ECO:0000256" key="1">
    <source>
        <dbReference type="ARBA" id="ARBA00006887"/>
    </source>
</evidence>
<evidence type="ECO:0000256" key="3">
    <source>
        <dbReference type="ARBA" id="ARBA00022598"/>
    </source>
</evidence>
<comment type="function">
    <text evidence="8 10">Catalyzes the attachment of isoleucine to tRNA(Ile). As IleRS can inadvertently accommodate and process structurally similar amino acids such as valine, to avoid such errors it has two additional distinct tRNA(Ile)-dependent editing activities. One activity is designated as 'pretransfer' editing and involves the hydrolysis of activated Val-AMP. The other activity is designated 'posttransfer' editing and involves deacylation of mischarged Val-tRNA(Ile).</text>
</comment>
<dbReference type="Pfam" id="PF00133">
    <property type="entry name" value="tRNA-synt_1"/>
    <property type="match status" value="1"/>
</dbReference>
<feature type="binding site" evidence="10">
    <location>
        <position position="902"/>
    </location>
    <ligand>
        <name>Zn(2+)</name>
        <dbReference type="ChEBI" id="CHEBI:29105"/>
    </ligand>
</feature>
<evidence type="ECO:0000259" key="11">
    <source>
        <dbReference type="Pfam" id="PF00133"/>
    </source>
</evidence>
<dbReference type="Gene3D" id="1.10.730.20">
    <property type="match status" value="1"/>
</dbReference>
<evidence type="ECO:0000313" key="14">
    <source>
        <dbReference type="Proteomes" id="UP000232230"/>
    </source>
</evidence>
<keyword evidence="7 10" id="KW-0030">Aminoacyl-tRNA synthetase</keyword>
<evidence type="ECO:0000256" key="8">
    <source>
        <dbReference type="ARBA" id="ARBA00025217"/>
    </source>
</evidence>
<comment type="domain">
    <text evidence="10">IleRS has two distinct active sites: one for aminoacylation and one for editing. The misactivated valine is translocated from the active site to the editing site, which sterically excludes the correctly activated isoleucine. The single editing site contains two valyl binding pockets, one specific for each substrate (Val-AMP or Val-tRNA(Ile)).</text>
</comment>
<accession>A0A2K8NXW1</accession>
<evidence type="ECO:0000256" key="7">
    <source>
        <dbReference type="ARBA" id="ARBA00023146"/>
    </source>
</evidence>
<evidence type="ECO:0000256" key="9">
    <source>
        <dbReference type="ARBA" id="ARBA00048359"/>
    </source>
</evidence>
<dbReference type="NCBIfam" id="TIGR00392">
    <property type="entry name" value="ileS"/>
    <property type="match status" value="1"/>
</dbReference>
<evidence type="ECO:0000256" key="10">
    <source>
        <dbReference type="HAMAP-Rule" id="MF_02002"/>
    </source>
</evidence>
<dbReference type="InterPro" id="IPR002301">
    <property type="entry name" value="Ile-tRNA-ligase"/>
</dbReference>
<dbReference type="InterPro" id="IPR009008">
    <property type="entry name" value="Val/Leu/Ile-tRNA-synth_edit"/>
</dbReference>
<dbReference type="EC" id="6.1.1.5" evidence="10"/>
<comment type="similarity">
    <text evidence="1 10">Belongs to the class-I aminoacyl-tRNA synthetase family. IleS type 1 subfamily.</text>
</comment>
<dbReference type="GO" id="GO:0005829">
    <property type="term" value="C:cytosol"/>
    <property type="evidence" value="ECO:0007669"/>
    <property type="project" value="TreeGrafter"/>
</dbReference>
<feature type="binding site" evidence="10">
    <location>
        <position position="555"/>
    </location>
    <ligand>
        <name>L-isoleucyl-5'-AMP</name>
        <dbReference type="ChEBI" id="CHEBI:178002"/>
    </ligand>
</feature>
<evidence type="ECO:0000259" key="12">
    <source>
        <dbReference type="Pfam" id="PF08264"/>
    </source>
</evidence>
<dbReference type="GO" id="GO:0000049">
    <property type="term" value="F:tRNA binding"/>
    <property type="evidence" value="ECO:0007669"/>
    <property type="project" value="InterPro"/>
</dbReference>
<dbReference type="Gene3D" id="1.10.10.830">
    <property type="entry name" value="Ile-tRNA synthetase CP2 domain-like"/>
    <property type="match status" value="1"/>
</dbReference>
<dbReference type="PANTHER" id="PTHR42765">
    <property type="entry name" value="SOLEUCYL-TRNA SYNTHETASE"/>
    <property type="match status" value="1"/>
</dbReference>
<dbReference type="HAMAP" id="MF_02002">
    <property type="entry name" value="Ile_tRNA_synth_type1"/>
    <property type="match status" value="1"/>
</dbReference>
<evidence type="ECO:0000256" key="6">
    <source>
        <dbReference type="ARBA" id="ARBA00022917"/>
    </source>
</evidence>
<dbReference type="InterPro" id="IPR001412">
    <property type="entry name" value="aa-tRNA-synth_I_CS"/>
</dbReference>
<keyword evidence="2 10" id="KW-0963">Cytoplasm</keyword>
<keyword evidence="5 10" id="KW-0067">ATP-binding</keyword>
<dbReference type="Gene3D" id="3.40.50.620">
    <property type="entry name" value="HUPs"/>
    <property type="match status" value="2"/>
</dbReference>
<feature type="binding site" evidence="10">
    <location>
        <position position="886"/>
    </location>
    <ligand>
        <name>Zn(2+)</name>
        <dbReference type="ChEBI" id="CHEBI:29105"/>
    </ligand>
</feature>
<gene>
    <name evidence="10 13" type="primary">ileS</name>
    <name evidence="13" type="ORF">ESOMN_v1c02900</name>
</gene>
<dbReference type="PROSITE" id="PS00178">
    <property type="entry name" value="AA_TRNA_LIGASE_I"/>
    <property type="match status" value="1"/>
</dbReference>
<evidence type="ECO:0000256" key="4">
    <source>
        <dbReference type="ARBA" id="ARBA00022741"/>
    </source>
</evidence>
<dbReference type="RefSeq" id="WP_024863195.1">
    <property type="nucleotide sequence ID" value="NZ_CP024965.1"/>
</dbReference>
<feature type="binding site" evidence="10">
    <location>
        <position position="883"/>
    </location>
    <ligand>
        <name>Zn(2+)</name>
        <dbReference type="ChEBI" id="CHEBI:29105"/>
    </ligand>
</feature>
<dbReference type="InterPro" id="IPR009080">
    <property type="entry name" value="tRNAsynth_Ia_anticodon-bd"/>
</dbReference>
<dbReference type="InterPro" id="IPR033708">
    <property type="entry name" value="Anticodon_Ile_BEm"/>
</dbReference>
<keyword evidence="4 10" id="KW-0547">Nucleotide-binding</keyword>
<dbReference type="GO" id="GO:0002161">
    <property type="term" value="F:aminoacyl-tRNA deacylase activity"/>
    <property type="evidence" value="ECO:0007669"/>
    <property type="project" value="InterPro"/>
</dbReference>
<dbReference type="SUPFAM" id="SSF50677">
    <property type="entry name" value="ValRS/IleRS/LeuRS editing domain"/>
    <property type="match status" value="1"/>
</dbReference>
<keyword evidence="3 10" id="KW-0436">Ligase</keyword>
<dbReference type="SUPFAM" id="SSF47323">
    <property type="entry name" value="Anticodon-binding domain of a subclass of class I aminoacyl-tRNA synthetases"/>
    <property type="match status" value="1"/>
</dbReference>
<feature type="short sequence motif" description="'HIGH' region" evidence="10">
    <location>
        <begin position="60"/>
        <end position="70"/>
    </location>
</feature>